<feature type="transmembrane region" description="Helical" evidence="7">
    <location>
        <begin position="124"/>
        <end position="144"/>
    </location>
</feature>
<dbReference type="GO" id="GO:0005886">
    <property type="term" value="C:plasma membrane"/>
    <property type="evidence" value="ECO:0007669"/>
    <property type="project" value="UniProtKB-SubCell"/>
</dbReference>
<dbReference type="PANTHER" id="PTHR43045:SF1">
    <property type="entry name" value="SHIKIMATE TRANSPORTER"/>
    <property type="match status" value="1"/>
</dbReference>
<feature type="transmembrane region" description="Helical" evidence="7">
    <location>
        <begin position="410"/>
        <end position="431"/>
    </location>
</feature>
<feature type="transmembrane region" description="Helical" evidence="7">
    <location>
        <begin position="380"/>
        <end position="404"/>
    </location>
</feature>
<dbReference type="Proteomes" id="UP000215896">
    <property type="component" value="Unassembled WGS sequence"/>
</dbReference>
<evidence type="ECO:0000256" key="1">
    <source>
        <dbReference type="ARBA" id="ARBA00004651"/>
    </source>
</evidence>
<gene>
    <name evidence="8" type="ORF">CGZ94_12930</name>
</gene>
<comment type="caution">
    <text evidence="8">The sequence shown here is derived from an EMBL/GenBank/DDBJ whole genome shotgun (WGS) entry which is preliminary data.</text>
</comment>
<dbReference type="InterPro" id="IPR036259">
    <property type="entry name" value="MFS_trans_sf"/>
</dbReference>
<keyword evidence="2" id="KW-0813">Transport</keyword>
<sequence length="442" mass="45914">MTNNADVPVAETSAQPRTASPAEMRRILASSFMGSAIEYYDFLLYAMAAALVFGPLFFAGSSPGVATFASFGTLAVGYFARPLGGVIFGHFGDLVGRKTVLVISMLMMGVGTVAIGLLPGSAQIGMLAPILLVVLRIVQGLALGGEWGGAVLMALEHAPDRKRGFAASFANMGGPVGVLSATLLFSAMTLLPRAQFLAWGWRIPFLLSALLIAVGLVIRLKVSESPLFQELEAKVEERKTPVVELFVHSPRALLLGFLAAMSIFTLSGMVTVWAVSFAVQNGANQTGVLNAKAIGAVGALLTIILGARLSDRFGRRPVLLAGVGAAVLSALPIVWLTSTGTVLGYGAAVILGQLCQGLIIGPFGAYVAELFPTRLRYTGASVAYQGAGAIAGGLTPMAATGVLLLTGGNILVLGIAWMATLLISGLAVLLSREGRDKDLRRI</sequence>
<keyword evidence="9" id="KW-1185">Reference proteome</keyword>
<comment type="subcellular location">
    <subcellularLocation>
        <location evidence="1">Cell membrane</location>
        <topology evidence="1">Multi-pass membrane protein</topology>
    </subcellularLocation>
</comment>
<feature type="transmembrane region" description="Helical" evidence="7">
    <location>
        <begin position="318"/>
        <end position="336"/>
    </location>
</feature>
<dbReference type="CDD" id="cd17369">
    <property type="entry name" value="MFS_ShiA_like"/>
    <property type="match status" value="1"/>
</dbReference>
<name>A0A255GA73_9ACTN</name>
<dbReference type="GO" id="GO:0022857">
    <property type="term" value="F:transmembrane transporter activity"/>
    <property type="evidence" value="ECO:0007669"/>
    <property type="project" value="InterPro"/>
</dbReference>
<feature type="transmembrane region" description="Helical" evidence="7">
    <location>
        <begin position="100"/>
        <end position="118"/>
    </location>
</feature>
<dbReference type="PROSITE" id="PS00216">
    <property type="entry name" value="SUGAR_TRANSPORT_1"/>
    <property type="match status" value="1"/>
</dbReference>
<dbReference type="Gene3D" id="1.20.1250.20">
    <property type="entry name" value="MFS general substrate transporter like domains"/>
    <property type="match status" value="2"/>
</dbReference>
<dbReference type="SUPFAM" id="SSF103473">
    <property type="entry name" value="MFS general substrate transporter"/>
    <property type="match status" value="1"/>
</dbReference>
<feature type="transmembrane region" description="Helical" evidence="7">
    <location>
        <begin position="65"/>
        <end position="88"/>
    </location>
</feature>
<evidence type="ECO:0000256" key="6">
    <source>
        <dbReference type="ARBA" id="ARBA00023136"/>
    </source>
</evidence>
<dbReference type="PANTHER" id="PTHR43045">
    <property type="entry name" value="SHIKIMATE TRANSPORTER"/>
    <property type="match status" value="1"/>
</dbReference>
<dbReference type="InterPro" id="IPR020846">
    <property type="entry name" value="MFS_dom"/>
</dbReference>
<evidence type="ECO:0000256" key="7">
    <source>
        <dbReference type="SAM" id="Phobius"/>
    </source>
</evidence>
<proteinExistence type="predicted"/>
<feature type="transmembrane region" description="Helical" evidence="7">
    <location>
        <begin position="342"/>
        <end position="368"/>
    </location>
</feature>
<dbReference type="RefSeq" id="WP_094405884.1">
    <property type="nucleotide sequence ID" value="NZ_NMVO01000014.1"/>
</dbReference>
<evidence type="ECO:0000256" key="5">
    <source>
        <dbReference type="ARBA" id="ARBA00022989"/>
    </source>
</evidence>
<accession>A0A255GA73</accession>
<reference evidence="8 9" key="1">
    <citation type="submission" date="2017-07" db="EMBL/GenBank/DDBJ databases">
        <title>Draft whole genome sequences of clinical Proprionibacteriaceae strains.</title>
        <authorList>
            <person name="Bernier A.-M."/>
            <person name="Bernard K."/>
            <person name="Domingo M.-C."/>
        </authorList>
    </citation>
    <scope>NUCLEOTIDE SEQUENCE [LARGE SCALE GENOMIC DNA]</scope>
    <source>
        <strain evidence="8 9">NML 030167</strain>
    </source>
</reference>
<feature type="transmembrane region" description="Helical" evidence="7">
    <location>
        <begin position="42"/>
        <end position="59"/>
    </location>
</feature>
<organism evidence="8 9">
    <name type="scientific">Enemella evansiae</name>
    <dbReference type="NCBI Taxonomy" id="2016499"/>
    <lineage>
        <taxon>Bacteria</taxon>
        <taxon>Bacillati</taxon>
        <taxon>Actinomycetota</taxon>
        <taxon>Actinomycetes</taxon>
        <taxon>Propionibacteriales</taxon>
        <taxon>Propionibacteriaceae</taxon>
        <taxon>Enemella</taxon>
    </lineage>
</organism>
<evidence type="ECO:0000256" key="4">
    <source>
        <dbReference type="ARBA" id="ARBA00022692"/>
    </source>
</evidence>
<keyword evidence="4 7" id="KW-0812">Transmembrane</keyword>
<evidence type="ECO:0000313" key="9">
    <source>
        <dbReference type="Proteomes" id="UP000215896"/>
    </source>
</evidence>
<keyword evidence="6 7" id="KW-0472">Membrane</keyword>
<feature type="transmembrane region" description="Helical" evidence="7">
    <location>
        <begin position="165"/>
        <end position="187"/>
    </location>
</feature>
<protein>
    <submittedName>
        <fullName evidence="8">MFS transporter</fullName>
    </submittedName>
</protein>
<evidence type="ECO:0000313" key="8">
    <source>
        <dbReference type="EMBL" id="OYO12799.1"/>
    </source>
</evidence>
<keyword evidence="3" id="KW-1003">Cell membrane</keyword>
<accession>A0A4R6LT12</accession>
<dbReference type="PROSITE" id="PS50850">
    <property type="entry name" value="MFS"/>
    <property type="match status" value="1"/>
</dbReference>
<evidence type="ECO:0000256" key="3">
    <source>
        <dbReference type="ARBA" id="ARBA00022475"/>
    </source>
</evidence>
<feature type="transmembrane region" description="Helical" evidence="7">
    <location>
        <begin position="287"/>
        <end position="306"/>
    </location>
</feature>
<dbReference type="EMBL" id="NMVO01000014">
    <property type="protein sequence ID" value="OYO12799.1"/>
    <property type="molecule type" value="Genomic_DNA"/>
</dbReference>
<dbReference type="Pfam" id="PF07690">
    <property type="entry name" value="MFS_1"/>
    <property type="match status" value="1"/>
</dbReference>
<feature type="transmembrane region" description="Helical" evidence="7">
    <location>
        <begin position="199"/>
        <end position="218"/>
    </location>
</feature>
<dbReference type="OrthoDB" id="9066401at2"/>
<dbReference type="InterPro" id="IPR005829">
    <property type="entry name" value="Sugar_transporter_CS"/>
</dbReference>
<evidence type="ECO:0000256" key="2">
    <source>
        <dbReference type="ARBA" id="ARBA00022448"/>
    </source>
</evidence>
<dbReference type="InterPro" id="IPR011701">
    <property type="entry name" value="MFS"/>
</dbReference>
<keyword evidence="5 7" id="KW-1133">Transmembrane helix</keyword>
<feature type="transmembrane region" description="Helical" evidence="7">
    <location>
        <begin position="252"/>
        <end position="275"/>
    </location>
</feature>
<dbReference type="AlphaFoldDB" id="A0A255GA73"/>